<comment type="similarity">
    <text evidence="2 4">Belongs to the bacterial solute-binding protein 3 family.</text>
</comment>
<accession>A0A7X0F401</accession>
<dbReference type="InterPro" id="IPR001638">
    <property type="entry name" value="Solute-binding_3/MltF_N"/>
</dbReference>
<feature type="signal peptide" evidence="5">
    <location>
        <begin position="1"/>
        <end position="24"/>
    </location>
</feature>
<comment type="subcellular location">
    <subcellularLocation>
        <location evidence="1">Cell envelope</location>
    </subcellularLocation>
</comment>
<evidence type="ECO:0000256" key="1">
    <source>
        <dbReference type="ARBA" id="ARBA00004196"/>
    </source>
</evidence>
<keyword evidence="3 5" id="KW-0732">Signal</keyword>
<dbReference type="PANTHER" id="PTHR35936:SF19">
    <property type="entry name" value="AMINO-ACID-BINDING PROTEIN YXEM-RELATED"/>
    <property type="match status" value="1"/>
</dbReference>
<evidence type="ECO:0000259" key="7">
    <source>
        <dbReference type="SMART" id="SM00079"/>
    </source>
</evidence>
<dbReference type="PROSITE" id="PS01039">
    <property type="entry name" value="SBP_BACTERIAL_3"/>
    <property type="match status" value="1"/>
</dbReference>
<evidence type="ECO:0000313" key="9">
    <source>
        <dbReference type="Proteomes" id="UP000536262"/>
    </source>
</evidence>
<dbReference type="SUPFAM" id="SSF53850">
    <property type="entry name" value="Periplasmic binding protein-like II"/>
    <property type="match status" value="1"/>
</dbReference>
<dbReference type="Proteomes" id="UP000536262">
    <property type="component" value="Unassembled WGS sequence"/>
</dbReference>
<comment type="caution">
    <text evidence="8">The sequence shown here is derived from an EMBL/GenBank/DDBJ whole genome shotgun (WGS) entry which is preliminary data.</text>
</comment>
<dbReference type="Gene3D" id="3.40.190.10">
    <property type="entry name" value="Periplasmic binding protein-like II"/>
    <property type="match status" value="2"/>
</dbReference>
<evidence type="ECO:0000313" key="8">
    <source>
        <dbReference type="EMBL" id="MBB6352660.1"/>
    </source>
</evidence>
<dbReference type="RefSeq" id="WP_055977320.1">
    <property type="nucleotide sequence ID" value="NZ_BAABEG010000001.1"/>
</dbReference>
<organism evidence="8 9">
    <name type="scientific">Aminobacter aganoensis</name>
    <dbReference type="NCBI Taxonomy" id="83264"/>
    <lineage>
        <taxon>Bacteria</taxon>
        <taxon>Pseudomonadati</taxon>
        <taxon>Pseudomonadota</taxon>
        <taxon>Alphaproteobacteria</taxon>
        <taxon>Hyphomicrobiales</taxon>
        <taxon>Phyllobacteriaceae</taxon>
        <taxon>Aminobacter</taxon>
    </lineage>
</organism>
<feature type="domain" description="Ionotropic glutamate receptor C-terminal" evidence="7">
    <location>
        <begin position="28"/>
        <end position="254"/>
    </location>
</feature>
<dbReference type="PANTHER" id="PTHR35936">
    <property type="entry name" value="MEMBRANE-BOUND LYTIC MUREIN TRANSGLYCOSYLASE F"/>
    <property type="match status" value="1"/>
</dbReference>
<feature type="domain" description="Solute-binding protein family 3/N-terminal" evidence="6">
    <location>
        <begin position="28"/>
        <end position="255"/>
    </location>
</feature>
<dbReference type="AlphaFoldDB" id="A0A7X0F401"/>
<evidence type="ECO:0000259" key="6">
    <source>
        <dbReference type="SMART" id="SM00062"/>
    </source>
</evidence>
<dbReference type="GO" id="GO:0030313">
    <property type="term" value="C:cell envelope"/>
    <property type="evidence" value="ECO:0007669"/>
    <property type="project" value="UniProtKB-SubCell"/>
</dbReference>
<protein>
    <submittedName>
        <fullName evidence="8">Polar amino acid transport system substrate-binding protein</fullName>
    </submittedName>
</protein>
<evidence type="ECO:0000256" key="4">
    <source>
        <dbReference type="RuleBase" id="RU003744"/>
    </source>
</evidence>
<feature type="chain" id="PRO_5030762828" evidence="5">
    <location>
        <begin position="25"/>
        <end position="259"/>
    </location>
</feature>
<dbReference type="InterPro" id="IPR001320">
    <property type="entry name" value="Iontro_rcpt_C"/>
</dbReference>
<dbReference type="SMART" id="SM00062">
    <property type="entry name" value="PBPb"/>
    <property type="match status" value="1"/>
</dbReference>
<name>A0A7X0F401_9HYPH</name>
<dbReference type="Pfam" id="PF00497">
    <property type="entry name" value="SBP_bac_3"/>
    <property type="match status" value="1"/>
</dbReference>
<dbReference type="CDD" id="cd13702">
    <property type="entry name" value="PBP2_mlr5654_like"/>
    <property type="match status" value="1"/>
</dbReference>
<dbReference type="SMART" id="SM00079">
    <property type="entry name" value="PBPe"/>
    <property type="match status" value="1"/>
</dbReference>
<reference evidence="8 9" key="1">
    <citation type="submission" date="2020-08" db="EMBL/GenBank/DDBJ databases">
        <title>Genomic Encyclopedia of Type Strains, Phase IV (KMG-IV): sequencing the most valuable type-strain genomes for metagenomic binning, comparative biology and taxonomic classification.</title>
        <authorList>
            <person name="Goeker M."/>
        </authorList>
    </citation>
    <scope>NUCLEOTIDE SEQUENCE [LARGE SCALE GENOMIC DNA]</scope>
    <source>
        <strain evidence="8 9">DSM 7051</strain>
    </source>
</reference>
<evidence type="ECO:0000256" key="5">
    <source>
        <dbReference type="SAM" id="SignalP"/>
    </source>
</evidence>
<dbReference type="GO" id="GO:0015276">
    <property type="term" value="F:ligand-gated monoatomic ion channel activity"/>
    <property type="evidence" value="ECO:0007669"/>
    <property type="project" value="InterPro"/>
</dbReference>
<gene>
    <name evidence="8" type="ORF">GGR00_000412</name>
</gene>
<dbReference type="InterPro" id="IPR018313">
    <property type="entry name" value="SBP_3_CS"/>
</dbReference>
<keyword evidence="9" id="KW-1185">Reference proteome</keyword>
<dbReference type="EMBL" id="JACHOU010000001">
    <property type="protein sequence ID" value="MBB6352660.1"/>
    <property type="molecule type" value="Genomic_DNA"/>
</dbReference>
<sequence length="259" mass="27713">MGISMRIALAASAALALTIGMAQAQEKSIKIATEGAYPPYNSLTSDGKLVGFDVDIANALCEEMKAKCEIVAQEWDGMIPALQAGKFDAIIAQMSITPERKEKIDFSKKYINTPAVIAAAKDSDIKGVTKEDLAGKTIGVQGSTIHYNYAEKVFTDSEIKSYPTAEEYKLDMANGRLDAVSDDAVTMGNWLETADGACCKIVGTIPNMPEIHGDGAGVGVRKGDTALADQFTAAIAAIRANGKYKEINDKYFKFDVYGD</sequence>
<evidence type="ECO:0000256" key="2">
    <source>
        <dbReference type="ARBA" id="ARBA00010333"/>
    </source>
</evidence>
<proteinExistence type="inferred from homology"/>
<evidence type="ECO:0000256" key="3">
    <source>
        <dbReference type="ARBA" id="ARBA00022729"/>
    </source>
</evidence>
<dbReference type="GO" id="GO:0016020">
    <property type="term" value="C:membrane"/>
    <property type="evidence" value="ECO:0007669"/>
    <property type="project" value="InterPro"/>
</dbReference>